<dbReference type="STRING" id="2177.BHR79_09025"/>
<gene>
    <name evidence="1" type="ORF">BHR79_09025</name>
    <name evidence="2" type="ORF">EFE40_06240</name>
    <name evidence="3" type="ORF">SAMN04515625_0715</name>
</gene>
<dbReference type="EMBL" id="FNMU01000002">
    <property type="protein sequence ID" value="SDW32727.1"/>
    <property type="molecule type" value="Genomic_DNA"/>
</dbReference>
<evidence type="ECO:0000313" key="5">
    <source>
        <dbReference type="Proteomes" id="UP000198669"/>
    </source>
</evidence>
<dbReference type="Proteomes" id="UP000267921">
    <property type="component" value="Unassembled WGS sequence"/>
</dbReference>
<dbReference type="GeneID" id="30583909"/>
<organism evidence="1 4">
    <name type="scientific">Methanohalophilus halophilus</name>
    <dbReference type="NCBI Taxonomy" id="2177"/>
    <lineage>
        <taxon>Archaea</taxon>
        <taxon>Methanobacteriati</taxon>
        <taxon>Methanobacteriota</taxon>
        <taxon>Stenosarchaea group</taxon>
        <taxon>Methanomicrobia</taxon>
        <taxon>Methanosarcinales</taxon>
        <taxon>Methanosarcinaceae</taxon>
        <taxon>Methanohalophilus</taxon>
    </lineage>
</organism>
<evidence type="ECO:0000313" key="3">
    <source>
        <dbReference type="EMBL" id="SDW32727.1"/>
    </source>
</evidence>
<dbReference type="RefSeq" id="WP_072562030.1">
    <property type="nucleotide sequence ID" value="NZ_CP017921.1"/>
</dbReference>
<protein>
    <submittedName>
        <fullName evidence="1">Uncharacterized protein</fullName>
    </submittedName>
</protein>
<dbReference type="Proteomes" id="UP000198669">
    <property type="component" value="Unassembled WGS sequence"/>
</dbReference>
<dbReference type="OrthoDB" id="162223at2157"/>
<evidence type="ECO:0000313" key="2">
    <source>
        <dbReference type="EMBL" id="RNI09056.1"/>
    </source>
</evidence>
<dbReference type="KEGG" id="mhaz:BHR79_09025"/>
<proteinExistence type="predicted"/>
<name>A0A1L3Q422_9EURY</name>
<reference evidence="2 6" key="3">
    <citation type="submission" date="2018-10" db="EMBL/GenBank/DDBJ databases">
        <title>Cultivation of a novel Methanohalophilus strain from Kebrit Deep of the Red Sea and a genomic comparison of members of the genus Methanohalophilus.</title>
        <authorList>
            <person name="Guan Y."/>
            <person name="Ngugi D.K."/>
            <person name="Stingl U."/>
        </authorList>
    </citation>
    <scope>NUCLEOTIDE SEQUENCE [LARGE SCALE GENOMIC DNA]</scope>
    <source>
        <strain evidence="2 6">DSM 3094</strain>
    </source>
</reference>
<keyword evidence="4" id="KW-1185">Reference proteome</keyword>
<dbReference type="AlphaFoldDB" id="A0A1L3Q422"/>
<reference evidence="1 4" key="1">
    <citation type="submission" date="2016-10" db="EMBL/GenBank/DDBJ databases">
        <title>Methanohalophilus halophilus.</title>
        <authorList>
            <person name="L'haridon S."/>
        </authorList>
    </citation>
    <scope>NUCLEOTIDE SEQUENCE [LARGE SCALE GENOMIC DNA]</scope>
    <source>
        <strain evidence="1 4">Z-7982</strain>
    </source>
</reference>
<evidence type="ECO:0000313" key="1">
    <source>
        <dbReference type="EMBL" id="APH39608.1"/>
    </source>
</evidence>
<dbReference type="EMBL" id="RJJG01000004">
    <property type="protein sequence ID" value="RNI09056.1"/>
    <property type="molecule type" value="Genomic_DNA"/>
</dbReference>
<accession>A0A1L3Q422</accession>
<dbReference type="Proteomes" id="UP000186879">
    <property type="component" value="Chromosome"/>
</dbReference>
<sequence length="261" mass="30251">MNKFIKIFLIFAILIIAASVLWANHQNQMYEDTFQSEYQYDVSIKTLHPLHNVTLYLPLPSDGNESFFSEPLKSENNLNKPIGWNCTITETKHGKMLQITALKIDPEFHSTPIPIEEGQGEGLNRTINESTEYSEDTPIPYPEGFSIYQNGDHELDTRNPLEKEATFIPKYNTKEVPNQFPNEENENVKTYQYESRLYAKYNTTAENTVDISMSFMGMNNWWIYGWSGNQYHEHLHITLEGNQDGWVPIEGEIITGEGHYR</sequence>
<evidence type="ECO:0000313" key="4">
    <source>
        <dbReference type="Proteomes" id="UP000186879"/>
    </source>
</evidence>
<dbReference type="EMBL" id="CP017921">
    <property type="protein sequence ID" value="APH39608.1"/>
    <property type="molecule type" value="Genomic_DNA"/>
</dbReference>
<evidence type="ECO:0000313" key="6">
    <source>
        <dbReference type="Proteomes" id="UP000267921"/>
    </source>
</evidence>
<reference evidence="3 5" key="2">
    <citation type="submission" date="2016-10" db="EMBL/GenBank/DDBJ databases">
        <authorList>
            <person name="de Groot N.N."/>
        </authorList>
    </citation>
    <scope>NUCLEOTIDE SEQUENCE [LARGE SCALE GENOMIC DNA]</scope>
    <source>
        <strain evidence="3 5">Z-7982</strain>
    </source>
</reference>